<accession>A0AAV6U9A6</accession>
<evidence type="ECO:0000259" key="6">
    <source>
        <dbReference type="Pfam" id="PF13873"/>
    </source>
</evidence>
<dbReference type="InterPro" id="IPR028002">
    <property type="entry name" value="Myb_DNA-bind_5"/>
</dbReference>
<dbReference type="AlphaFoldDB" id="A0AAV6U9A6"/>
<dbReference type="EMBL" id="JAFNEN010000573">
    <property type="protein sequence ID" value="KAG8180234.1"/>
    <property type="molecule type" value="Genomic_DNA"/>
</dbReference>
<evidence type="ECO:0000256" key="3">
    <source>
        <dbReference type="ARBA" id="ARBA00025466"/>
    </source>
</evidence>
<comment type="caution">
    <text evidence="7">The sequence shown here is derived from an EMBL/GenBank/DDBJ whole genome shotgun (WGS) entry which is preliminary data.</text>
</comment>
<reference evidence="7 8" key="1">
    <citation type="journal article" date="2022" name="Nat. Ecol. Evol.">
        <title>A masculinizing supergene underlies an exaggerated male reproductive morph in a spider.</title>
        <authorList>
            <person name="Hendrickx F."/>
            <person name="De Corte Z."/>
            <person name="Sonet G."/>
            <person name="Van Belleghem S.M."/>
            <person name="Kostlbacher S."/>
            <person name="Vangestel C."/>
        </authorList>
    </citation>
    <scope>NUCLEOTIDE SEQUENCE [LARGE SCALE GENOMIC DNA]</scope>
    <source>
        <strain evidence="7">W744_W776</strain>
    </source>
</reference>
<dbReference type="Proteomes" id="UP000827092">
    <property type="component" value="Unassembled WGS sequence"/>
</dbReference>
<keyword evidence="4" id="KW-0175">Coiled coil</keyword>
<comment type="function">
    <text evidence="3">Involved in transvection phenomena (= synapsis-dependent gene expression), where the synaptic pairing of chromosomes carrying genes with which zeste interacts influences the expression of these genes. Zeste binds to DNA and stimulates transcription from a nearby promoter.</text>
</comment>
<evidence type="ECO:0000256" key="4">
    <source>
        <dbReference type="SAM" id="Coils"/>
    </source>
</evidence>
<evidence type="ECO:0000313" key="8">
    <source>
        <dbReference type="Proteomes" id="UP000827092"/>
    </source>
</evidence>
<keyword evidence="8" id="KW-1185">Reference proteome</keyword>
<feature type="domain" description="Myb/SANT-like DNA-binding" evidence="6">
    <location>
        <begin position="8"/>
        <end position="84"/>
    </location>
</feature>
<gene>
    <name evidence="7" type="ORF">JTE90_017636</name>
</gene>
<evidence type="ECO:0000313" key="7">
    <source>
        <dbReference type="EMBL" id="KAG8180234.1"/>
    </source>
</evidence>
<feature type="compositionally biased region" description="Polar residues" evidence="5">
    <location>
        <begin position="243"/>
        <end position="255"/>
    </location>
</feature>
<evidence type="ECO:0000256" key="2">
    <source>
        <dbReference type="ARBA" id="ARBA00016807"/>
    </source>
</evidence>
<feature type="compositionally biased region" description="Low complexity" evidence="5">
    <location>
        <begin position="256"/>
        <end position="268"/>
    </location>
</feature>
<organism evidence="7 8">
    <name type="scientific">Oedothorax gibbosus</name>
    <dbReference type="NCBI Taxonomy" id="931172"/>
    <lineage>
        <taxon>Eukaryota</taxon>
        <taxon>Metazoa</taxon>
        <taxon>Ecdysozoa</taxon>
        <taxon>Arthropoda</taxon>
        <taxon>Chelicerata</taxon>
        <taxon>Arachnida</taxon>
        <taxon>Araneae</taxon>
        <taxon>Araneomorphae</taxon>
        <taxon>Entelegynae</taxon>
        <taxon>Araneoidea</taxon>
        <taxon>Linyphiidae</taxon>
        <taxon>Erigoninae</taxon>
        <taxon>Oedothorax</taxon>
    </lineage>
</organism>
<feature type="coiled-coil region" evidence="4">
    <location>
        <begin position="284"/>
        <end position="316"/>
    </location>
</feature>
<dbReference type="Pfam" id="PF13873">
    <property type="entry name" value="Myb_DNA-bind_5"/>
    <property type="match status" value="1"/>
</dbReference>
<proteinExistence type="predicted"/>
<feature type="compositionally biased region" description="Basic and acidic residues" evidence="5">
    <location>
        <begin position="219"/>
        <end position="239"/>
    </location>
</feature>
<feature type="region of interest" description="Disordered" evidence="5">
    <location>
        <begin position="203"/>
        <end position="274"/>
    </location>
</feature>
<comment type="subunit">
    <text evidence="1">Self-associates forming complexes of several hundred monomers.</text>
</comment>
<sequence length="326" mass="37403">MSRIVGKRISRSQLEKIADFLEKYPQLSKGSSSSVKSVQNGYKAKLWRQLANILNAEPFGAKKSSLKWRKCLRDYKCSVKKKYLHFLADSSNLSPLTYLDVRYLAMMGYVVDVERVELANKDDEQPSLENTGNLVTEDIVRKKKEPEQKFYRAPEIITILPKNYAPTTFNQLLTDQSKVKEDAHETIQRPIIKLPTNVERPSIKLQPNVEIPESNELSNVERDQNKKPTEVDRSKKNELSIDEFTSNENTGARPQSSANKKSSLAKKMSGVKEKNETAVALHAIARELNAKNELTKRKIELEKEKLQLEKRKIEAFELIAKRLCRK</sequence>
<protein>
    <recommendedName>
        <fullName evidence="2">Regulatory protein zeste</fullName>
    </recommendedName>
</protein>
<evidence type="ECO:0000256" key="5">
    <source>
        <dbReference type="SAM" id="MobiDB-lite"/>
    </source>
</evidence>
<name>A0AAV6U9A6_9ARAC</name>
<evidence type="ECO:0000256" key="1">
    <source>
        <dbReference type="ARBA" id="ARBA00011764"/>
    </source>
</evidence>